<feature type="domain" description="Glycosyl hydrolase 94 catalytic" evidence="6">
    <location>
        <begin position="2604"/>
        <end position="3028"/>
    </location>
</feature>
<dbReference type="GO" id="GO:0016757">
    <property type="term" value="F:glycosyltransferase activity"/>
    <property type="evidence" value="ECO:0007669"/>
    <property type="project" value="UniProtKB-KW"/>
</dbReference>
<evidence type="ECO:0000256" key="1">
    <source>
        <dbReference type="ARBA" id="ARBA00022676"/>
    </source>
</evidence>
<dbReference type="InterPro" id="IPR033432">
    <property type="entry name" value="GH94_catalytic"/>
</dbReference>
<dbReference type="InterPro" id="IPR008928">
    <property type="entry name" value="6-hairpin_glycosidase_sf"/>
</dbReference>
<evidence type="ECO:0000259" key="6">
    <source>
        <dbReference type="Pfam" id="PF17167"/>
    </source>
</evidence>
<keyword evidence="8" id="KW-1185">Reference proteome</keyword>
<feature type="domain" description="Glycoamylase-like" evidence="5">
    <location>
        <begin position="1546"/>
        <end position="1778"/>
    </location>
</feature>
<dbReference type="PANTHER" id="PTHR37469:SF2">
    <property type="entry name" value="CELLOBIONIC ACID PHOSPHORYLASE"/>
    <property type="match status" value="1"/>
</dbReference>
<name>A0A2S8SX97_9BACT</name>
<protein>
    <submittedName>
        <fullName evidence="7">Cyclic beta-1,2-glucan synthetase</fullName>
    </submittedName>
</protein>
<dbReference type="InParanoid" id="A0A2S8SX97"/>
<dbReference type="Gene3D" id="1.50.10.140">
    <property type="match status" value="2"/>
</dbReference>
<dbReference type="GO" id="GO:0030246">
    <property type="term" value="F:carbohydrate binding"/>
    <property type="evidence" value="ECO:0007669"/>
    <property type="project" value="InterPro"/>
</dbReference>
<sequence length="3129" mass="347654">MTSTGLILAFFGDADAAQSAFQDLRRAGYRQIALLSKKPDGKLSVVTPDSVAPYFALGGAALGLAVGKLLPIPRGAAPVVSQILPLAGGNLGAVAGYFAGTLREQELPARDIERYKNSVLSGETLLIARAPSQFQSDALKIMRGASEHGPATFVERPAALPVDISKSPLRSEVLSLEQLRDFGLELGAKHKSTQKGGGQFLLARLKQNQKIIARVVRGLGEAAKLEQAVSLSAEWLLDNNYIIQGQIADVRRNLSPQFYKQLPVLKDGKYLGVARVYLMASELVASSDSRLDRERILEFVHAYQNGGAPLTTGELWALPLMIRLALVENLRRLTAQADRRQRERERADFWANRLLTAAFKDADAILPLLAQLSKEQRQIAAHFADRLVSHLFDEEAALGPVRAWLERKMNSPLAEITSREQRRQAADSISVGNVITSLRFLSNLDWRECFEEVSLVDQILSQDPAGVYRSMDFATRDRYRGQVEKLARGAKIDELEVAHKAVKAAAEDNLSRVQSAAPAHGEREHELLIYQPSGHVGYYLVDDGRRDFASALGYRRTLLSRFRRWVHQNPNTWYFAGMGAATIAAQWGLGRFARSVGGVLPWPLRLLALVPASEIAAQVVNYSATRLLPPRPLGKMEFKDGVPERWKTVVVIPMLLGSVADASEGARQLELHFLANSDANLRFALLADYTDASEKHRSDDAEKFEEARRSIDYLNVRYGQINGQDRFHLFIRDRKWSETENRWMGWERKRGKLEEFNAFLLGQRLDDGERLHPGAANPDGLRDIRFVVTLDADTQLPYGSAIRLVETLAHPLNRPVISTKNEGNQKLVERGYSIIQPRVDTMLPSAMATRFSRLFTGAAGSDPYTNVVSDVYQDAFGEGSYHGKGIYDLEAFERVLGDRFPDATLLSHDLIEGAHVRAGVASDIVLLDKFPPTYRAAAKRDHRWIRGDWQIAEYIGSTVTTRRGREVNPLSLLNKWKIADNLRRSLLAPACVTMLVGGWLLGPTAALTASVGVAGLLLWPTAINVFTRLTSQPESLVRGRHEIRRGLLRASIETSLMLHRAGLCLDAIARVLYRQNVSHQLMLEWQSAASTYRGATSEDAGFSFKLALGSAFSGVVALLLWRAGGGALVAASPYLVAWAASPLVAKWLSGGREIGFQAPLELEDARYLRGVARETWRYFDDFVGPQTNWLPPDNYQEALNVEIAQRTSPTNMGLWLLACVAAGDFGWLTFDEVVARSLATLQTFEDLEKHEGHFLNWYGSLTLEPLRPRYVSTVDSGNLLGSLWTLARSMKEMSRSPLITDAGILGLSDTLDTLENALGDAKKNFVAEIGEVRRIIEAPRTSVVQLVAAIHALEKPIGDLSRAITSRPVVLKTSARSRSDLNSAASDPRTAVSSPAYWAAQLETQLDLWLQSLNRYARWIEILGQHPDEWLLSLGSDAAEMRRAILNNVPSLTELSRGDLNTLRDLLNRRHEDRVPSEVRDWAQKISDEFDRARWLAGEMMASCEGVIDRSRGLADAMKMGFLFDAERKLFSIGYSVEEHRLDASYYDLLASECRLASFCAIARGDVPASHWLALGRRFGETSVGPALMSWSGTMFEYLMPILFQQAFENSLLERAVKVAVGAQIAYGKRRNVPWGISEAAFSAIDANRIYQYKAFGVPGLGLKRGLEDDLVVAPYASLMALMIEREAAIENLKRLETLGMRGDYGFYESIDFTRERLEEDSIVATGAGEIAKVGGRLASQAQKGTIVRCFMVHHQGMALLSLQNVLLDGAVQRRFHSDVFVQAAAPLLFEKIPEAPPVLEDQNMDNARPSRVEAAGAPVERTQTPDTPAPRSHLLGSERYGVMLTAAGGGFSRWHDTEITRWRSDTTRDNWGQFLYLRDLETGVSWSATHQPLKRAARRAGVSFKAEKVEFDRRDAEIETKLEVCVSPEDDAEVRRVTLINHSNRARKIELTTYAELSLAPHATDRAHPSFNKLFIQTALVPDRDALLAWRRLRQPKDAPVWAAHWMSSPQNADEIQFETDRSRFLGRARSAENPVAMETDLSGTVGAVLDPIFSLRRRVTLHPGQRLQVAFITGAAESEEKIHQMVEKYADFSSCERAFDLAWTHSQLELHHLRVQADEAQAFQQLAGYLLYPHAALRAPARRVRENIKNQSGLWSYGISGDLPILLVAIDNARDLPTVRQALMAHTFWRVRGFKCDLVIINEQAGGYNQDLTAALKALIDGSTPYTGIDKPGGVFLRGGDSIPAEDMTLLFAVARAVLIAARGSIAQQLGLINDDLELAPRFAATSKETVDASLSLPFLELPYFNGLGGFTGDGKEYAIYLGPKDRTPAPWINVFAHEHFGALTSESGQGMAWYGNSQSNRIIPWNNDPVSDTPSEAIYIRDEETGAFWSPTPLPIRDNEAYRARHGQGYSSFEHNCRGIEQELTTFVPMDGKNRPVRVQKLRLKNRTNRRRRLSVSFFVDLVLGTTREENQMQIVTSWDTVSSTLLARNAYHPDFGSRIAFASATPKPQTHSGDRTAFLGRNGSAANPAAMRRKTVTEKTGANLDPCAALQVWIELGPGEETSVNFLLGEAGDVDEVRSIVAAFRDNASIDRSLATTKNWWNDVLDTLQVDVPDQSINFLLNRWLPYQTLCCRIWARSALYQSGGAWGFRDQLQDSLALTTLYPQAARDQILRSAAHQFEEGDVQHWWHPPGDAGVRTLITDDLLFLPYAVAQYLKVTGDDSVLGEEVPFLHADILKEGEHEKYFQPQISPESGTIFEHCRRAIEKGCTSGINGLPLIGGGDWNDGLNRVGIEGKGESVWLAWFCVEVLNTFAEVCAKTGEKELAKTYRARAKKYVQNIDKNAWDGEYYRRGYFDDGTPLGSASSEEAKIDSLPQSWSIIAGGGDKARAEQAMRSLEEHLIKKDDKLVLLFTPAFDKTHNDPGYIKGYLPGVRENGGQYTHAACWVAYAYARGGFGNKAVEVLSLLNPVNHSRTPEDVNKYKVEPYVVAADVYNLEGQVGRGGWTWYTGSCGWMYRVWVEEVLGFKKRGEKLLIDPAIPDYWPGFSLKYRHGAAIYQIEVRNPDGVERGVARIEVDGKLIRTTEIPLKDDGATHQVIVTLGMKAKKVESSEAGESPDPTKNEAEA</sequence>
<proteinExistence type="predicted"/>
<feature type="region of interest" description="Disordered" evidence="3">
    <location>
        <begin position="1810"/>
        <end position="1835"/>
    </location>
</feature>
<evidence type="ECO:0000256" key="2">
    <source>
        <dbReference type="ARBA" id="ARBA00022679"/>
    </source>
</evidence>
<dbReference type="RefSeq" id="WP_105482164.1">
    <property type="nucleotide sequence ID" value="NZ_NIGF01000001.1"/>
</dbReference>
<dbReference type="EMBL" id="NIGF01000001">
    <property type="protein sequence ID" value="PQV65427.1"/>
    <property type="molecule type" value="Genomic_DNA"/>
</dbReference>
<reference evidence="7 8" key="1">
    <citation type="journal article" date="2018" name="Syst. Appl. Microbiol.">
        <title>Abditibacterium utsteinense sp. nov., the first cultivated member of candidate phylum FBP, isolated from ice-free Antarctic soil samples.</title>
        <authorList>
            <person name="Tahon G."/>
            <person name="Tytgat B."/>
            <person name="Lebbe L."/>
            <person name="Carlier A."/>
            <person name="Willems A."/>
        </authorList>
    </citation>
    <scope>NUCLEOTIDE SEQUENCE [LARGE SCALE GENOMIC DNA]</scope>
    <source>
        <strain evidence="7 8">LMG 29911</strain>
    </source>
</reference>
<evidence type="ECO:0000313" key="8">
    <source>
        <dbReference type="Proteomes" id="UP000237684"/>
    </source>
</evidence>
<dbReference type="InterPro" id="IPR052047">
    <property type="entry name" value="GH94_Enzymes"/>
</dbReference>
<dbReference type="PANTHER" id="PTHR37469">
    <property type="entry name" value="CELLOBIONIC ACID PHOSPHORYLASE-RELATED"/>
    <property type="match status" value="1"/>
</dbReference>
<dbReference type="SUPFAM" id="SSF48208">
    <property type="entry name" value="Six-hairpin glycosidases"/>
    <property type="match status" value="1"/>
</dbReference>
<dbReference type="Proteomes" id="UP000237684">
    <property type="component" value="Unassembled WGS sequence"/>
</dbReference>
<dbReference type="Gene3D" id="2.70.98.40">
    <property type="entry name" value="Glycoside hydrolase, family 65, N-terminal domain"/>
    <property type="match status" value="2"/>
</dbReference>
<feature type="region of interest" description="Disordered" evidence="3">
    <location>
        <begin position="3110"/>
        <end position="3129"/>
    </location>
</feature>
<keyword evidence="1" id="KW-0328">Glycosyltransferase</keyword>
<dbReference type="InterPro" id="IPR037824">
    <property type="entry name" value="GH94N_2_NdvB"/>
</dbReference>
<dbReference type="CDD" id="cd11753">
    <property type="entry name" value="GH94N_ChvB_NdvB_2_like"/>
    <property type="match status" value="1"/>
</dbReference>
<dbReference type="InterPro" id="IPR037018">
    <property type="entry name" value="GH65_N"/>
</dbReference>
<gene>
    <name evidence="7" type="ORF">B1R32_101169</name>
</gene>
<dbReference type="InterPro" id="IPR037820">
    <property type="entry name" value="GH94N_NdvB"/>
</dbReference>
<organism evidence="7 8">
    <name type="scientific">Abditibacterium utsteinense</name>
    <dbReference type="NCBI Taxonomy" id="1960156"/>
    <lineage>
        <taxon>Bacteria</taxon>
        <taxon>Pseudomonadati</taxon>
        <taxon>Abditibacteriota</taxon>
        <taxon>Abditibacteriia</taxon>
        <taxon>Abditibacteriales</taxon>
        <taxon>Abditibacteriaceae</taxon>
        <taxon>Abditibacterium</taxon>
    </lineage>
</organism>
<keyword evidence="2" id="KW-0808">Transferase</keyword>
<evidence type="ECO:0000259" key="4">
    <source>
        <dbReference type="Pfam" id="PF06165"/>
    </source>
</evidence>
<dbReference type="SUPFAM" id="SSF74650">
    <property type="entry name" value="Galactose mutarotase-like"/>
    <property type="match status" value="2"/>
</dbReference>
<dbReference type="Pfam" id="PF06165">
    <property type="entry name" value="GH94_b-supersand"/>
    <property type="match status" value="2"/>
</dbReference>
<comment type="caution">
    <text evidence="7">The sequence shown here is derived from an EMBL/GenBank/DDBJ whole genome shotgun (WGS) entry which is preliminary data.</text>
</comment>
<dbReference type="InterPro" id="IPR012341">
    <property type="entry name" value="6hp_glycosidase-like_sf"/>
</dbReference>
<dbReference type="InterPro" id="IPR019282">
    <property type="entry name" value="Glycoamylase-like_cons_dom"/>
</dbReference>
<feature type="region of interest" description="Disordered" evidence="3">
    <location>
        <begin position="2508"/>
        <end position="2542"/>
    </location>
</feature>
<dbReference type="GO" id="GO:0005975">
    <property type="term" value="P:carbohydrate metabolic process"/>
    <property type="evidence" value="ECO:0007669"/>
    <property type="project" value="InterPro"/>
</dbReference>
<feature type="domain" description="Glycosyl hydrolase 94 supersandwich" evidence="4">
    <location>
        <begin position="1821"/>
        <end position="2093"/>
    </location>
</feature>
<dbReference type="Gene3D" id="1.50.10.10">
    <property type="match status" value="1"/>
</dbReference>
<dbReference type="Pfam" id="PF17167">
    <property type="entry name" value="Glyco_hydro_94"/>
    <property type="match status" value="1"/>
</dbReference>
<dbReference type="InterPro" id="IPR011013">
    <property type="entry name" value="Gal_mutarotase_sf_dom"/>
</dbReference>
<dbReference type="InterPro" id="IPR010383">
    <property type="entry name" value="Glyco_hydrolase_94_b-supersand"/>
</dbReference>
<dbReference type="CDD" id="cd11756">
    <property type="entry name" value="GH94N_ChvB_NdvB_1_like"/>
    <property type="match status" value="1"/>
</dbReference>
<evidence type="ECO:0000256" key="3">
    <source>
        <dbReference type="SAM" id="MobiDB-lite"/>
    </source>
</evidence>
<dbReference type="Pfam" id="PF10091">
    <property type="entry name" value="Glycoamylase"/>
    <property type="match status" value="1"/>
</dbReference>
<accession>A0A2S8SX97</accession>
<dbReference type="Gene3D" id="2.60.420.10">
    <property type="entry name" value="Maltose phosphorylase, domain 3"/>
    <property type="match status" value="1"/>
</dbReference>
<evidence type="ECO:0000259" key="5">
    <source>
        <dbReference type="Pfam" id="PF10091"/>
    </source>
</evidence>
<dbReference type="OrthoDB" id="9769991at2"/>
<feature type="domain" description="Glycosyl hydrolase 94 supersandwich" evidence="4">
    <location>
        <begin position="2318"/>
        <end position="2590"/>
    </location>
</feature>
<dbReference type="SMART" id="SM01068">
    <property type="entry name" value="CBM_X"/>
    <property type="match status" value="2"/>
</dbReference>
<evidence type="ECO:0000313" key="7">
    <source>
        <dbReference type="EMBL" id="PQV65427.1"/>
    </source>
</evidence>